<dbReference type="GO" id="GO:0008194">
    <property type="term" value="F:UDP-glycosyltransferase activity"/>
    <property type="evidence" value="ECO:0007669"/>
    <property type="project" value="InterPro"/>
</dbReference>
<keyword evidence="2" id="KW-0328">Glycosyltransferase</keyword>
<keyword evidence="7" id="KW-1185">Reference proteome</keyword>
<dbReference type="InterPro" id="IPR002213">
    <property type="entry name" value="UDP_glucos_trans"/>
</dbReference>
<keyword evidence="4" id="KW-1133">Transmembrane helix</keyword>
<protein>
    <submittedName>
        <fullName evidence="6">UDP-glucuronosyltransferase 2B2</fullName>
    </submittedName>
</protein>
<feature type="signal peptide" evidence="5">
    <location>
        <begin position="1"/>
        <end position="20"/>
    </location>
</feature>
<dbReference type="PANTHER" id="PTHR48043:SF114">
    <property type="entry name" value="IP04436P-RELATED"/>
    <property type="match status" value="1"/>
</dbReference>
<sequence length="1330" mass="149457">MRCGIIFIVCIVLASRSAECARILGLFPHIGKSHYIVFQSLLQALADRGHDVTTVSFFPIKNPPPNYKDVSLEGVADLGVEVLDLSMFEFPSVLMKIPVFSLFLKAKVEINMLGEIGLGVCDQLVRLPTLAEAMKKEYDVILTENFVSDCMMGILHVYGNKAPVIGLSSSIFMAWVPDRYGLNDNPAYVPVITCPYSTRMNFLQRLGNFIVNVYSKYWFHEYLQKEEQAMIEKHFNTKIPDLEEIARNQSILMLVNSFPILNGAKPLVPSVIEVGGMHLNHTRKVLPPMVFEPLLKTLAERGHHVTTVSFFPLKNPPENYTDISLENISEVLLESLDLSLFESNGVISKIPVLRRVLGLMFEFQPLAHFALHVCENMIQWEPLANVLKKEYDVILLENFNSDCMLGLLHIYGNTAPKIALSSSNLMPWSAERIGLIDNPSYVPMVSTGFTSRMTYTERLENSFLSVFYKLWFYKSVQVKEQSLIEKRFSKAVPDLRDLSRNYTLTLVNTFHALNGVRPLLPALVEVGGMHLDHTLKPLTPYIEKFLNESEHGVILLSFGSLIKTSTIPKYKEDMIVNALAKLKQRVIWKFEGSGEEGTLTGNILRVKWLPQYELLQNKKVVAFIAHGGLLGMTEAISAGKPMVVVPFFGDQPANAAAAAAAGFATVVPYIELTEEKLTKALEFVLSAETRLNARRVSSIWRDRQADPLETAVYWTERVIRWGHHAQLHSPARDMPLYQIALLDVIATLVIAILIILAISWYILSKVFRLLFGRESRRRTPYVSRHMRLRQSIDRVAVIKVCVMRVYTFMIVLVALATHNAGDCARILGLFPHTGKSHFMVFEPLLRALAGRGHHVTTVSYFPLKSPPANYTDVVLEAAVQDGLSALDLSIFEKSNPLMKVPLLNTIIKNIFEIEMTVPLALATCESIIHQSSVIETLKQKYDVLIVENFNSDCMLGLTHVFGIEAPIVGISSSAILPWTYVRFGLPDNPSYIPLLTSPYTSNMTFMQRLDTFISKLYVNALYHMIQKRERDIIEKHFGVKIPDLEEIGKKQTSVLLVNTFHALNGVRPTLPAIIEVGGMHLDHSRKVLPSYIEKFLNKSEHGVVLLSFGSLLKTSTIPKYKEDMIVNALGKLKQQVIWKFEASGEEGTLTGNILRVKWLPQYELLKHKKIVAFITHGGLLGMTEAISAGKPMVVVPFFGDQPANAAAAAEAGFATTVPYNELTEERLTKALEFALSPEIQLNARRVSSIWHDRQAEPLETAVYWTERVIRWGHHAPLHSPARDMPLYQIALLDVIATLAVAILILLALSWYILSKVFRLFFGSGSKLKMN</sequence>
<keyword evidence="3 6" id="KW-0808">Transferase</keyword>
<evidence type="ECO:0000256" key="1">
    <source>
        <dbReference type="ARBA" id="ARBA00009995"/>
    </source>
</evidence>
<proteinExistence type="inferred from homology"/>
<keyword evidence="5" id="KW-0732">Signal</keyword>
<feature type="transmembrane region" description="Helical" evidence="4">
    <location>
        <begin position="1286"/>
        <end position="1313"/>
    </location>
</feature>
<feature type="chain" id="PRO_5008264497" evidence="5">
    <location>
        <begin position="21"/>
        <end position="1330"/>
    </location>
</feature>
<dbReference type="SUPFAM" id="SSF53756">
    <property type="entry name" value="UDP-Glycosyltransferase/glycogen phosphorylase"/>
    <property type="match status" value="3"/>
</dbReference>
<organism evidence="6 7">
    <name type="scientific">Papilio machaon</name>
    <name type="common">Old World swallowtail butterfly</name>
    <dbReference type="NCBI Taxonomy" id="76193"/>
    <lineage>
        <taxon>Eukaryota</taxon>
        <taxon>Metazoa</taxon>
        <taxon>Ecdysozoa</taxon>
        <taxon>Arthropoda</taxon>
        <taxon>Hexapoda</taxon>
        <taxon>Insecta</taxon>
        <taxon>Pterygota</taxon>
        <taxon>Neoptera</taxon>
        <taxon>Endopterygota</taxon>
        <taxon>Lepidoptera</taxon>
        <taxon>Glossata</taxon>
        <taxon>Ditrysia</taxon>
        <taxon>Papilionoidea</taxon>
        <taxon>Papilionidae</taxon>
        <taxon>Papilioninae</taxon>
        <taxon>Papilio</taxon>
    </lineage>
</organism>
<dbReference type="InterPro" id="IPR035595">
    <property type="entry name" value="UDP_glycos_trans_CS"/>
</dbReference>
<reference evidence="6 7" key="1">
    <citation type="journal article" date="2015" name="Nat. Commun.">
        <title>Outbred genome sequencing and CRISPR/Cas9 gene editing in butterflies.</title>
        <authorList>
            <person name="Li X."/>
            <person name="Fan D."/>
            <person name="Zhang W."/>
            <person name="Liu G."/>
            <person name="Zhang L."/>
            <person name="Zhao L."/>
            <person name="Fang X."/>
            <person name="Chen L."/>
            <person name="Dong Y."/>
            <person name="Chen Y."/>
            <person name="Ding Y."/>
            <person name="Zhao R."/>
            <person name="Feng M."/>
            <person name="Zhu Y."/>
            <person name="Feng Y."/>
            <person name="Jiang X."/>
            <person name="Zhu D."/>
            <person name="Xiang H."/>
            <person name="Feng X."/>
            <person name="Li S."/>
            <person name="Wang J."/>
            <person name="Zhang G."/>
            <person name="Kronforst M.R."/>
            <person name="Wang W."/>
        </authorList>
    </citation>
    <scope>NUCLEOTIDE SEQUENCE [LARGE SCALE GENOMIC DNA]</scope>
    <source>
        <strain evidence="6">Ya'a_city_454_Pm</strain>
        <tissue evidence="6">Whole body</tissue>
    </source>
</reference>
<evidence type="ECO:0000313" key="6">
    <source>
        <dbReference type="EMBL" id="KPJ06917.1"/>
    </source>
</evidence>
<dbReference type="Proteomes" id="UP000053240">
    <property type="component" value="Unassembled WGS sequence"/>
</dbReference>
<feature type="transmembrane region" description="Helical" evidence="4">
    <location>
        <begin position="736"/>
        <end position="763"/>
    </location>
</feature>
<comment type="similarity">
    <text evidence="1">Belongs to the UDP-glycosyltransferase family.</text>
</comment>
<dbReference type="Gene3D" id="3.40.50.2000">
    <property type="entry name" value="Glycogen Phosphorylase B"/>
    <property type="match status" value="2"/>
</dbReference>
<evidence type="ECO:0000256" key="4">
    <source>
        <dbReference type="SAM" id="Phobius"/>
    </source>
</evidence>
<feature type="transmembrane region" description="Helical" evidence="4">
    <location>
        <begin position="796"/>
        <end position="816"/>
    </location>
</feature>
<accession>A0A194QN29</accession>
<keyword evidence="4" id="KW-0472">Membrane</keyword>
<evidence type="ECO:0000256" key="3">
    <source>
        <dbReference type="ARBA" id="ARBA00022679"/>
    </source>
</evidence>
<keyword evidence="4" id="KW-0812">Transmembrane</keyword>
<dbReference type="InterPro" id="IPR050271">
    <property type="entry name" value="UDP-glycosyltransferase"/>
</dbReference>
<dbReference type="PANTHER" id="PTHR48043">
    <property type="entry name" value="EG:EG0003.4 PROTEIN-RELATED"/>
    <property type="match status" value="1"/>
</dbReference>
<evidence type="ECO:0000313" key="7">
    <source>
        <dbReference type="Proteomes" id="UP000053240"/>
    </source>
</evidence>
<dbReference type="InParanoid" id="A0A194QN29"/>
<evidence type="ECO:0000256" key="5">
    <source>
        <dbReference type="SAM" id="SignalP"/>
    </source>
</evidence>
<dbReference type="EMBL" id="KQ461194">
    <property type="protein sequence ID" value="KPJ06917.1"/>
    <property type="molecule type" value="Genomic_DNA"/>
</dbReference>
<gene>
    <name evidence="6" type="ORF">RR48_11416</name>
</gene>
<evidence type="ECO:0000256" key="2">
    <source>
        <dbReference type="ARBA" id="ARBA00022676"/>
    </source>
</evidence>
<dbReference type="PROSITE" id="PS00375">
    <property type="entry name" value="UDPGT"/>
    <property type="match status" value="2"/>
</dbReference>
<dbReference type="FunFam" id="3.40.50.2000:FF:000050">
    <property type="entry name" value="UDP-glucuronosyltransferase"/>
    <property type="match status" value="2"/>
</dbReference>
<dbReference type="CDD" id="cd03784">
    <property type="entry name" value="GT1_Gtf-like"/>
    <property type="match status" value="2"/>
</dbReference>
<dbReference type="Pfam" id="PF00201">
    <property type="entry name" value="UDPGT"/>
    <property type="match status" value="3"/>
</dbReference>
<name>A0A194QN29_PAPMA</name>